<dbReference type="OrthoDB" id="2216467at2759"/>
<sequence>MTCASTQEIGQLTFPRSLEELASFVNLKNIRTLLMVTEAFWRLCRPVDDEEFWEMKRRPTHPAIYSLIDASKDRHHFCALRFE</sequence>
<accession>A0A1X2G7U9</accession>
<reference evidence="1 2" key="1">
    <citation type="submission" date="2016-07" db="EMBL/GenBank/DDBJ databases">
        <title>Pervasive Adenine N6-methylation of Active Genes in Fungi.</title>
        <authorList>
            <consortium name="DOE Joint Genome Institute"/>
            <person name="Mondo S.J."/>
            <person name="Dannebaum R.O."/>
            <person name="Kuo R.C."/>
            <person name="Labutti K."/>
            <person name="Haridas S."/>
            <person name="Kuo A."/>
            <person name="Salamov A."/>
            <person name="Ahrendt S.R."/>
            <person name="Lipzen A."/>
            <person name="Sullivan W."/>
            <person name="Andreopoulos W.B."/>
            <person name="Clum A."/>
            <person name="Lindquist E."/>
            <person name="Daum C."/>
            <person name="Ramamoorthy G.K."/>
            <person name="Gryganskyi A."/>
            <person name="Culley D."/>
            <person name="Magnuson J.K."/>
            <person name="James T.Y."/>
            <person name="O'Malley M.A."/>
            <person name="Stajich J.E."/>
            <person name="Spatafora J.W."/>
            <person name="Visel A."/>
            <person name="Grigoriev I.V."/>
        </authorList>
    </citation>
    <scope>NUCLEOTIDE SEQUENCE [LARGE SCALE GENOMIC DNA]</scope>
    <source>
        <strain evidence="1 2">NRRL 3301</strain>
    </source>
</reference>
<dbReference type="EMBL" id="MCGT01000034">
    <property type="protein sequence ID" value="ORX47216.1"/>
    <property type="molecule type" value="Genomic_DNA"/>
</dbReference>
<organism evidence="1 2">
    <name type="scientific">Hesseltinella vesiculosa</name>
    <dbReference type="NCBI Taxonomy" id="101127"/>
    <lineage>
        <taxon>Eukaryota</taxon>
        <taxon>Fungi</taxon>
        <taxon>Fungi incertae sedis</taxon>
        <taxon>Mucoromycota</taxon>
        <taxon>Mucoromycotina</taxon>
        <taxon>Mucoromycetes</taxon>
        <taxon>Mucorales</taxon>
        <taxon>Cunninghamellaceae</taxon>
        <taxon>Hesseltinella</taxon>
    </lineage>
</organism>
<gene>
    <name evidence="1" type="ORF">DM01DRAFT_1327232</name>
</gene>
<dbReference type="AlphaFoldDB" id="A0A1X2G7U9"/>
<evidence type="ECO:0000313" key="1">
    <source>
        <dbReference type="EMBL" id="ORX47216.1"/>
    </source>
</evidence>
<keyword evidence="2" id="KW-1185">Reference proteome</keyword>
<comment type="caution">
    <text evidence="1">The sequence shown here is derived from an EMBL/GenBank/DDBJ whole genome shotgun (WGS) entry which is preliminary data.</text>
</comment>
<evidence type="ECO:0000313" key="2">
    <source>
        <dbReference type="Proteomes" id="UP000242146"/>
    </source>
</evidence>
<name>A0A1X2G7U9_9FUNG</name>
<protein>
    <submittedName>
        <fullName evidence="1">Uncharacterized protein</fullName>
    </submittedName>
</protein>
<proteinExistence type="predicted"/>
<dbReference type="Proteomes" id="UP000242146">
    <property type="component" value="Unassembled WGS sequence"/>
</dbReference>